<dbReference type="InterPro" id="IPR000477">
    <property type="entry name" value="RT_dom"/>
</dbReference>
<keyword evidence="3" id="KW-1185">Reference proteome</keyword>
<dbReference type="SUPFAM" id="SSF56672">
    <property type="entry name" value="DNA/RNA polymerases"/>
    <property type="match status" value="1"/>
</dbReference>
<dbReference type="GO" id="GO:0016706">
    <property type="term" value="F:2-oxoglutarate-dependent dioxygenase activity"/>
    <property type="evidence" value="ECO:0007669"/>
    <property type="project" value="InterPro"/>
</dbReference>
<reference evidence="2" key="1">
    <citation type="submission" date="2023-06" db="EMBL/GenBank/DDBJ databases">
        <title>Male Hemibagrus guttatus genome.</title>
        <authorList>
            <person name="Bian C."/>
        </authorList>
    </citation>
    <scope>NUCLEOTIDE SEQUENCE</scope>
    <source>
        <strain evidence="2">Male_cb2023</strain>
        <tissue evidence="2">Muscle</tissue>
    </source>
</reference>
<evidence type="ECO:0000313" key="3">
    <source>
        <dbReference type="Proteomes" id="UP001274896"/>
    </source>
</evidence>
<dbReference type="PROSITE" id="PS50878">
    <property type="entry name" value="RT_POL"/>
    <property type="match status" value="1"/>
</dbReference>
<evidence type="ECO:0000259" key="1">
    <source>
        <dbReference type="PROSITE" id="PS50878"/>
    </source>
</evidence>
<accession>A0AAE0R4A4</accession>
<feature type="domain" description="Reverse transcriptase" evidence="1">
    <location>
        <begin position="1"/>
        <end position="191"/>
    </location>
</feature>
<dbReference type="GO" id="GO:0008168">
    <property type="term" value="F:methyltransferase activity"/>
    <property type="evidence" value="ECO:0007669"/>
    <property type="project" value="InterPro"/>
</dbReference>
<dbReference type="AlphaFoldDB" id="A0AAE0R4A4"/>
<proteinExistence type="predicted"/>
<dbReference type="Pfam" id="PF00078">
    <property type="entry name" value="RVT_1"/>
    <property type="match status" value="1"/>
</dbReference>
<dbReference type="InterPro" id="IPR043502">
    <property type="entry name" value="DNA/RNA_pol_sf"/>
</dbReference>
<dbReference type="PANTHER" id="PTHR33332">
    <property type="entry name" value="REVERSE TRANSCRIPTASE DOMAIN-CONTAINING PROTEIN"/>
    <property type="match status" value="1"/>
</dbReference>
<organism evidence="2 3">
    <name type="scientific">Hemibagrus guttatus</name>
    <dbReference type="NCBI Taxonomy" id="175788"/>
    <lineage>
        <taxon>Eukaryota</taxon>
        <taxon>Metazoa</taxon>
        <taxon>Chordata</taxon>
        <taxon>Craniata</taxon>
        <taxon>Vertebrata</taxon>
        <taxon>Euteleostomi</taxon>
        <taxon>Actinopterygii</taxon>
        <taxon>Neopterygii</taxon>
        <taxon>Teleostei</taxon>
        <taxon>Ostariophysi</taxon>
        <taxon>Siluriformes</taxon>
        <taxon>Bagridae</taxon>
        <taxon>Hemibagrus</taxon>
    </lineage>
</organism>
<name>A0AAE0R4A4_9TELE</name>
<dbReference type="Pfam" id="PF09004">
    <property type="entry name" value="ALKBH8_N"/>
    <property type="match status" value="1"/>
</dbReference>
<protein>
    <recommendedName>
        <fullName evidence="1">Reverse transcriptase domain-containing protein</fullName>
    </recommendedName>
</protein>
<dbReference type="EMBL" id="JAUCMX010000006">
    <property type="protein sequence ID" value="KAK3542898.1"/>
    <property type="molecule type" value="Genomic_DNA"/>
</dbReference>
<sequence>MMQSTWDCTSSYSIWIKSGTYVRLLDFSSAFNTIIPTLLWTKLTQLSVPSSIGQWITSFLTDRQQLVKLGNFMSNSRTTSTGAPQGCVLSPLLFSLYTNDCTSTDPSVRLLKFADDTTVIGLIQDGDESAYRQEVEQLAAWCSLNNLELNTLKTVEMIVDFRRNTPALPSLTIMNSTVTTVESFRFLGTNISQDLKWDTHIDSIVKKSQQRLYFLRQLRKFNLPQELLTQFYSAVIESVLCTSITVWFGSDTKSDIRRLQRTVRTAERIIGAPLPTLQELYTSRVRKRAQKITLDPSHPSHFLFELLPSGRCYRAATTRTARHKNSFFPQAIYLMSS</sequence>
<evidence type="ECO:0000313" key="2">
    <source>
        <dbReference type="EMBL" id="KAK3542898.1"/>
    </source>
</evidence>
<dbReference type="InterPro" id="IPR015095">
    <property type="entry name" value="AlkB_hom8_N"/>
</dbReference>
<dbReference type="Proteomes" id="UP001274896">
    <property type="component" value="Unassembled WGS sequence"/>
</dbReference>
<gene>
    <name evidence="2" type="ORF">QTP70_006320</name>
</gene>
<comment type="caution">
    <text evidence="2">The sequence shown here is derived from an EMBL/GenBank/DDBJ whole genome shotgun (WGS) entry which is preliminary data.</text>
</comment>